<evidence type="ECO:0000313" key="1">
    <source>
        <dbReference type="EMBL" id="OKS89326.1"/>
    </source>
</evidence>
<name>A0A1Q6A5Q3_9SPHI</name>
<dbReference type="OrthoDB" id="9785375at2"/>
<dbReference type="SUPFAM" id="SSF53448">
    <property type="entry name" value="Nucleotide-diphospho-sugar transferases"/>
    <property type="match status" value="1"/>
</dbReference>
<protein>
    <recommendedName>
        <fullName evidence="3">Nucleotide-diphospho-sugar transferase</fullName>
    </recommendedName>
</protein>
<gene>
    <name evidence="1" type="ORF">RG47T_4810</name>
</gene>
<evidence type="ECO:0000313" key="2">
    <source>
        <dbReference type="Proteomes" id="UP000186720"/>
    </source>
</evidence>
<dbReference type="Proteomes" id="UP000186720">
    <property type="component" value="Unassembled WGS sequence"/>
</dbReference>
<evidence type="ECO:0008006" key="3">
    <source>
        <dbReference type="Google" id="ProtNLM"/>
    </source>
</evidence>
<dbReference type="AlphaFoldDB" id="A0A1Q6A5Q3"/>
<dbReference type="Gene3D" id="3.90.550.10">
    <property type="entry name" value="Spore Coat Polysaccharide Biosynthesis Protein SpsA, Chain A"/>
    <property type="match status" value="1"/>
</dbReference>
<sequence>MNTFPQNNYQTKSPVLFIIFSRPDTTAQVFAAIRIAQPKRLYIAADGPRIAKQGEDKKCAETRDTVLAAIDWECEVKTLFRENNLGPKEAISSAIDWFFDNETEGIILEHDCLPANSFFMFCDAMLEKYRYDTRIWLISGSNLTNKKWGDASYYFSNLTNGWGWATWKRSWALYDKSLAQYKAEDVRQQLEKIFDDPLIVDTWEHIFKDTKAGKIDTWDYQITFSHLFNHCVNIVSNNNLVSNIGFGELAENTVNAESIFAAIPLETLTEINHPQYLLPEKEADRLTLWEEFDLEARYKRHNKLKNRFKRWIKGHKG</sequence>
<dbReference type="EMBL" id="MPPL01000001">
    <property type="protein sequence ID" value="OKS89326.1"/>
    <property type="molecule type" value="Genomic_DNA"/>
</dbReference>
<dbReference type="RefSeq" id="WP_074492265.1">
    <property type="nucleotide sequence ID" value="NZ_FPAM01000003.1"/>
</dbReference>
<organism evidence="1 2">
    <name type="scientific">Mucilaginibacter polytrichastri</name>
    <dbReference type="NCBI Taxonomy" id="1302689"/>
    <lineage>
        <taxon>Bacteria</taxon>
        <taxon>Pseudomonadati</taxon>
        <taxon>Bacteroidota</taxon>
        <taxon>Sphingobacteriia</taxon>
        <taxon>Sphingobacteriales</taxon>
        <taxon>Sphingobacteriaceae</taxon>
        <taxon>Mucilaginibacter</taxon>
    </lineage>
</organism>
<keyword evidence="2" id="KW-1185">Reference proteome</keyword>
<dbReference type="InterPro" id="IPR029044">
    <property type="entry name" value="Nucleotide-diphossugar_trans"/>
</dbReference>
<comment type="caution">
    <text evidence="1">The sequence shown here is derived from an EMBL/GenBank/DDBJ whole genome shotgun (WGS) entry which is preliminary data.</text>
</comment>
<accession>A0A1Q6A5Q3</accession>
<proteinExistence type="predicted"/>
<reference evidence="1 2" key="1">
    <citation type="submission" date="2016-11" db="EMBL/GenBank/DDBJ databases">
        <title>Whole Genome Sequencing of Mucilaginibacter polytrichastri RG4-7(T) isolated from the moss sample.</title>
        <authorList>
            <person name="Li Y."/>
        </authorList>
    </citation>
    <scope>NUCLEOTIDE SEQUENCE [LARGE SCALE GENOMIC DNA]</scope>
    <source>
        <strain evidence="1 2">RG4-7</strain>
    </source>
</reference>
<dbReference type="STRING" id="1302689.RG47T_4810"/>